<sequence>MMIPIFHVDEVCPVCRKACLNRFGEHAVHCRELPCYKYRHDLVRDVFFDVFKRAGVSVKKQAPVNLLT</sequence>
<dbReference type="PANTHER" id="PTHR48462">
    <property type="entry name" value="PROTEIN, PUTATIVE-RELATED"/>
    <property type="match status" value="1"/>
</dbReference>
<gene>
    <name evidence="1" type="ORF">L195_g060509</name>
</gene>
<dbReference type="AlphaFoldDB" id="A0A2K3K496"/>
<reference evidence="1 2" key="1">
    <citation type="journal article" date="2014" name="Am. J. Bot.">
        <title>Genome assembly and annotation for red clover (Trifolium pratense; Fabaceae).</title>
        <authorList>
            <person name="Istvanek J."/>
            <person name="Jaros M."/>
            <person name="Krenek A."/>
            <person name="Repkova J."/>
        </authorList>
    </citation>
    <scope>NUCLEOTIDE SEQUENCE [LARGE SCALE GENOMIC DNA]</scope>
    <source>
        <strain evidence="2">cv. Tatra</strain>
        <tissue evidence="1">Young leaves</tissue>
    </source>
</reference>
<dbReference type="Proteomes" id="UP000236291">
    <property type="component" value="Unassembled WGS sequence"/>
</dbReference>
<organism evidence="1 2">
    <name type="scientific">Trifolium pratense</name>
    <name type="common">Red clover</name>
    <dbReference type="NCBI Taxonomy" id="57577"/>
    <lineage>
        <taxon>Eukaryota</taxon>
        <taxon>Viridiplantae</taxon>
        <taxon>Streptophyta</taxon>
        <taxon>Embryophyta</taxon>
        <taxon>Tracheophyta</taxon>
        <taxon>Spermatophyta</taxon>
        <taxon>Magnoliopsida</taxon>
        <taxon>eudicotyledons</taxon>
        <taxon>Gunneridae</taxon>
        <taxon>Pentapetalae</taxon>
        <taxon>rosids</taxon>
        <taxon>fabids</taxon>
        <taxon>Fabales</taxon>
        <taxon>Fabaceae</taxon>
        <taxon>Papilionoideae</taxon>
        <taxon>50 kb inversion clade</taxon>
        <taxon>NPAAA clade</taxon>
        <taxon>Hologalegina</taxon>
        <taxon>IRL clade</taxon>
        <taxon>Trifolieae</taxon>
        <taxon>Trifolium</taxon>
    </lineage>
</organism>
<feature type="non-terminal residue" evidence="1">
    <location>
        <position position="68"/>
    </location>
</feature>
<reference evidence="1 2" key="2">
    <citation type="journal article" date="2017" name="Front. Plant Sci.">
        <title>Gene Classification and Mining of Molecular Markers Useful in Red Clover (Trifolium pratense) Breeding.</title>
        <authorList>
            <person name="Istvanek J."/>
            <person name="Dluhosova J."/>
            <person name="Dluhos P."/>
            <person name="Patkova L."/>
            <person name="Nedelnik J."/>
            <person name="Repkova J."/>
        </authorList>
    </citation>
    <scope>NUCLEOTIDE SEQUENCE [LARGE SCALE GENOMIC DNA]</scope>
    <source>
        <strain evidence="2">cv. Tatra</strain>
        <tissue evidence="1">Young leaves</tissue>
    </source>
</reference>
<proteinExistence type="predicted"/>
<dbReference type="PANTHER" id="PTHR48462:SF1">
    <property type="entry name" value="PROTEIN, PUTATIVE-RELATED"/>
    <property type="match status" value="1"/>
</dbReference>
<protein>
    <submittedName>
        <fullName evidence="1">Auxilin-like protein</fullName>
    </submittedName>
</protein>
<dbReference type="EMBL" id="ASHM01140067">
    <property type="protein sequence ID" value="PNX61115.1"/>
    <property type="molecule type" value="Genomic_DNA"/>
</dbReference>
<evidence type="ECO:0000313" key="1">
    <source>
        <dbReference type="EMBL" id="PNX61115.1"/>
    </source>
</evidence>
<evidence type="ECO:0000313" key="2">
    <source>
        <dbReference type="Proteomes" id="UP000236291"/>
    </source>
</evidence>
<accession>A0A2K3K496</accession>
<name>A0A2K3K496_TRIPR</name>
<comment type="caution">
    <text evidence="1">The sequence shown here is derived from an EMBL/GenBank/DDBJ whole genome shotgun (WGS) entry which is preliminary data.</text>
</comment>